<dbReference type="InterPro" id="IPR052528">
    <property type="entry name" value="Sugar_transport-like"/>
</dbReference>
<evidence type="ECO:0000256" key="3">
    <source>
        <dbReference type="ARBA" id="ARBA00023136"/>
    </source>
</evidence>
<dbReference type="Pfam" id="PF07690">
    <property type="entry name" value="MFS_1"/>
    <property type="match status" value="1"/>
</dbReference>
<dbReference type="EMBL" id="OBEB01000002">
    <property type="protein sequence ID" value="SNY49303.1"/>
    <property type="molecule type" value="Genomic_DNA"/>
</dbReference>
<feature type="transmembrane region" description="Helical" evidence="4">
    <location>
        <begin position="282"/>
        <end position="300"/>
    </location>
</feature>
<feature type="transmembrane region" description="Helical" evidence="4">
    <location>
        <begin position="312"/>
        <end position="332"/>
    </location>
</feature>
<proteinExistence type="predicted"/>
<dbReference type="OrthoDB" id="1117124at2"/>
<keyword evidence="7" id="KW-1185">Reference proteome</keyword>
<feature type="transmembrane region" description="Helical" evidence="4">
    <location>
        <begin position="252"/>
        <end position="270"/>
    </location>
</feature>
<dbReference type="GO" id="GO:0022857">
    <property type="term" value="F:transmembrane transporter activity"/>
    <property type="evidence" value="ECO:0007669"/>
    <property type="project" value="InterPro"/>
</dbReference>
<keyword evidence="3 4" id="KW-0472">Membrane</keyword>
<feature type="transmembrane region" description="Helical" evidence="4">
    <location>
        <begin position="102"/>
        <end position="121"/>
    </location>
</feature>
<dbReference type="AlphaFoldDB" id="A0A285IN41"/>
<dbReference type="RefSeq" id="WP_097110614.1">
    <property type="nucleotide sequence ID" value="NZ_OBEB01000002.1"/>
</dbReference>
<dbReference type="InterPro" id="IPR036259">
    <property type="entry name" value="MFS_trans_sf"/>
</dbReference>
<accession>A0A285IN41</accession>
<feature type="transmembrane region" description="Helical" evidence="4">
    <location>
        <begin position="127"/>
        <end position="147"/>
    </location>
</feature>
<feature type="transmembrane region" description="Helical" evidence="4">
    <location>
        <begin position="167"/>
        <end position="188"/>
    </location>
</feature>
<dbReference type="CDD" id="cd06174">
    <property type="entry name" value="MFS"/>
    <property type="match status" value="1"/>
</dbReference>
<protein>
    <submittedName>
        <fullName evidence="6">Major Facilitator Superfamily protein</fullName>
    </submittedName>
</protein>
<dbReference type="PROSITE" id="PS50850">
    <property type="entry name" value="MFS"/>
    <property type="match status" value="1"/>
</dbReference>
<dbReference type="Gene3D" id="1.20.1250.20">
    <property type="entry name" value="MFS general substrate transporter like domains"/>
    <property type="match status" value="2"/>
</dbReference>
<sequence length="430" mass="46008">MAQRKIYELLVNEEDTRACRDIPDSACIKVPKNFVLVLLSQILLSLGDLLTSPKTVLTWLMSVVGAPAAMVAWLVPIRESGSMLPQLLIGAWVRRYAIRKTFWIAGSIVQGSCVLAMALVVSQWQGAVAGLAIIGLLVLFSLGRGLCSVAMKDVQGKTVPKGQRGQLTGIAGTVSGVLTLLVSLWLLRQEPDNLVVYIVLLVAAGLLWFSAAAIFSQVQEQPGETDGGANALQLAWQNLGLLKTDSHFRQFVLCRSLLLGSALVSPFLVVLAQQHHGNGQTLAWFLICASLASALSAVFWGKLADRSSRQVIIIAAAMALTGCAVLAALHLFVGQLALHGYLLLFLLLSIGHAGVRVGRKTYLLDMASGNKRTDYVSVSNSLIGVLLLVVGGISSLLAWWSLLAVLWFFAASCLAGLLYALKLPEVSQAD</sequence>
<evidence type="ECO:0000259" key="5">
    <source>
        <dbReference type="PROSITE" id="PS50850"/>
    </source>
</evidence>
<gene>
    <name evidence="6" type="ORF">SAMN06297280_1332</name>
</gene>
<dbReference type="InterPro" id="IPR011701">
    <property type="entry name" value="MFS"/>
</dbReference>
<evidence type="ECO:0000313" key="7">
    <source>
        <dbReference type="Proteomes" id="UP000219353"/>
    </source>
</evidence>
<feature type="transmembrane region" description="Helical" evidence="4">
    <location>
        <begin position="399"/>
        <end position="421"/>
    </location>
</feature>
<evidence type="ECO:0000256" key="2">
    <source>
        <dbReference type="ARBA" id="ARBA00022989"/>
    </source>
</evidence>
<dbReference type="Proteomes" id="UP000219353">
    <property type="component" value="Unassembled WGS sequence"/>
</dbReference>
<feature type="domain" description="Major facilitator superfamily (MFS) profile" evidence="5">
    <location>
        <begin position="196"/>
        <end position="430"/>
    </location>
</feature>
<feature type="transmembrane region" description="Helical" evidence="4">
    <location>
        <begin position="375"/>
        <end position="393"/>
    </location>
</feature>
<keyword evidence="2 4" id="KW-1133">Transmembrane helix</keyword>
<organism evidence="6 7">
    <name type="scientific">Arsukibacterium tuosuense</name>
    <dbReference type="NCBI Taxonomy" id="1323745"/>
    <lineage>
        <taxon>Bacteria</taxon>
        <taxon>Pseudomonadati</taxon>
        <taxon>Pseudomonadota</taxon>
        <taxon>Gammaproteobacteria</taxon>
        <taxon>Chromatiales</taxon>
        <taxon>Chromatiaceae</taxon>
        <taxon>Arsukibacterium</taxon>
    </lineage>
</organism>
<feature type="transmembrane region" description="Helical" evidence="4">
    <location>
        <begin position="33"/>
        <end position="50"/>
    </location>
</feature>
<evidence type="ECO:0000256" key="1">
    <source>
        <dbReference type="ARBA" id="ARBA00022692"/>
    </source>
</evidence>
<dbReference type="InterPro" id="IPR020846">
    <property type="entry name" value="MFS_dom"/>
</dbReference>
<dbReference type="SUPFAM" id="SSF103473">
    <property type="entry name" value="MFS general substrate transporter"/>
    <property type="match status" value="1"/>
</dbReference>
<dbReference type="PANTHER" id="PTHR23526">
    <property type="entry name" value="INTEGRAL MEMBRANE TRANSPORT PROTEIN-RELATED"/>
    <property type="match status" value="1"/>
</dbReference>
<feature type="transmembrane region" description="Helical" evidence="4">
    <location>
        <begin position="338"/>
        <end position="355"/>
    </location>
</feature>
<feature type="transmembrane region" description="Helical" evidence="4">
    <location>
        <begin position="194"/>
        <end position="215"/>
    </location>
</feature>
<evidence type="ECO:0000313" key="6">
    <source>
        <dbReference type="EMBL" id="SNY49303.1"/>
    </source>
</evidence>
<evidence type="ECO:0000256" key="4">
    <source>
        <dbReference type="SAM" id="Phobius"/>
    </source>
</evidence>
<name>A0A285IN41_9GAMM</name>
<reference evidence="7" key="1">
    <citation type="submission" date="2017-09" db="EMBL/GenBank/DDBJ databases">
        <authorList>
            <person name="Varghese N."/>
            <person name="Submissions S."/>
        </authorList>
    </citation>
    <scope>NUCLEOTIDE SEQUENCE [LARGE SCALE GENOMIC DNA]</scope>
    <source>
        <strain evidence="7">CGMCC 1.12461</strain>
    </source>
</reference>
<feature type="transmembrane region" description="Helical" evidence="4">
    <location>
        <begin position="56"/>
        <end position="75"/>
    </location>
</feature>
<keyword evidence="1 4" id="KW-0812">Transmembrane</keyword>
<dbReference type="PANTHER" id="PTHR23526:SF2">
    <property type="entry name" value="MAJOR FACILITATOR SUPERFAMILY (MFS) PROFILE DOMAIN-CONTAINING PROTEIN"/>
    <property type="match status" value="1"/>
</dbReference>